<sequence>MMSGSIKSFFTTIPSMTMILLAFSLATVIEFWSFFTTLPSLFGIISME</sequence>
<accession>A0A392Q2M7</accession>
<dbReference type="EMBL" id="LXQA010107871">
    <property type="protein sequence ID" value="MCI17970.1"/>
    <property type="molecule type" value="Genomic_DNA"/>
</dbReference>
<dbReference type="Proteomes" id="UP000265520">
    <property type="component" value="Unassembled WGS sequence"/>
</dbReference>
<protein>
    <submittedName>
        <fullName evidence="2">Uncharacterized protein</fullName>
    </submittedName>
</protein>
<keyword evidence="1" id="KW-1133">Transmembrane helix</keyword>
<evidence type="ECO:0000256" key="1">
    <source>
        <dbReference type="SAM" id="Phobius"/>
    </source>
</evidence>
<organism evidence="2 3">
    <name type="scientific">Trifolium medium</name>
    <dbReference type="NCBI Taxonomy" id="97028"/>
    <lineage>
        <taxon>Eukaryota</taxon>
        <taxon>Viridiplantae</taxon>
        <taxon>Streptophyta</taxon>
        <taxon>Embryophyta</taxon>
        <taxon>Tracheophyta</taxon>
        <taxon>Spermatophyta</taxon>
        <taxon>Magnoliopsida</taxon>
        <taxon>eudicotyledons</taxon>
        <taxon>Gunneridae</taxon>
        <taxon>Pentapetalae</taxon>
        <taxon>rosids</taxon>
        <taxon>fabids</taxon>
        <taxon>Fabales</taxon>
        <taxon>Fabaceae</taxon>
        <taxon>Papilionoideae</taxon>
        <taxon>50 kb inversion clade</taxon>
        <taxon>NPAAA clade</taxon>
        <taxon>Hologalegina</taxon>
        <taxon>IRL clade</taxon>
        <taxon>Trifolieae</taxon>
        <taxon>Trifolium</taxon>
    </lineage>
</organism>
<reference evidence="2 3" key="1">
    <citation type="journal article" date="2018" name="Front. Plant Sci.">
        <title>Red Clover (Trifolium pratense) and Zigzag Clover (T. medium) - A Picture of Genomic Similarities and Differences.</title>
        <authorList>
            <person name="Dluhosova J."/>
            <person name="Istvanek J."/>
            <person name="Nedelnik J."/>
            <person name="Repkova J."/>
        </authorList>
    </citation>
    <scope>NUCLEOTIDE SEQUENCE [LARGE SCALE GENOMIC DNA]</scope>
    <source>
        <strain evidence="3">cv. 10/8</strain>
        <tissue evidence="2">Leaf</tissue>
    </source>
</reference>
<dbReference type="AlphaFoldDB" id="A0A392Q2M7"/>
<name>A0A392Q2M7_9FABA</name>
<keyword evidence="1" id="KW-0472">Membrane</keyword>
<keyword evidence="3" id="KW-1185">Reference proteome</keyword>
<comment type="caution">
    <text evidence="2">The sequence shown here is derived from an EMBL/GenBank/DDBJ whole genome shotgun (WGS) entry which is preliminary data.</text>
</comment>
<evidence type="ECO:0000313" key="3">
    <source>
        <dbReference type="Proteomes" id="UP000265520"/>
    </source>
</evidence>
<keyword evidence="1" id="KW-0812">Transmembrane</keyword>
<proteinExistence type="predicted"/>
<feature type="transmembrane region" description="Helical" evidence="1">
    <location>
        <begin position="20"/>
        <end position="45"/>
    </location>
</feature>
<evidence type="ECO:0000313" key="2">
    <source>
        <dbReference type="EMBL" id="MCI17970.1"/>
    </source>
</evidence>